<evidence type="ECO:0000256" key="5">
    <source>
        <dbReference type="SAM" id="MobiDB-lite"/>
    </source>
</evidence>
<evidence type="ECO:0000313" key="8">
    <source>
        <dbReference type="Proteomes" id="UP000580517"/>
    </source>
</evidence>
<keyword evidence="8" id="KW-1185">Reference proteome</keyword>
<evidence type="ECO:0000259" key="6">
    <source>
        <dbReference type="PROSITE" id="PS50977"/>
    </source>
</evidence>
<dbReference type="PANTHER" id="PTHR30055">
    <property type="entry name" value="HTH-TYPE TRANSCRIPTIONAL REGULATOR RUTR"/>
    <property type="match status" value="1"/>
</dbReference>
<sequence>MCAFSSSKTRRRGAELEKAIIEAAWAELAEHGYSGLTMETVAARAHTSRSVLARRWDGKASLTVAAIQYQLAKRSLDIPDQGSVRQELLTYLDHLSDLVPVLCICLSVSLNEAFRESYPSLDALRLALMGDGAGDMVGPILRRAIERQEIDESKLSKPVASLLTDLIRHYALMHRAAPPKALRKTWVDEIFLPLVVRPSCGRGRITRKTNGPSVKKRVTRKPTVR</sequence>
<dbReference type="Proteomes" id="UP000580517">
    <property type="component" value="Unassembled WGS sequence"/>
</dbReference>
<feature type="compositionally biased region" description="Basic residues" evidence="5">
    <location>
        <begin position="214"/>
        <end position="225"/>
    </location>
</feature>
<protein>
    <submittedName>
        <fullName evidence="7">TetR/AcrR family transcriptional regulator</fullName>
    </submittedName>
</protein>
<name>A0A853F772_9BURK</name>
<dbReference type="Gene3D" id="1.10.10.60">
    <property type="entry name" value="Homeodomain-like"/>
    <property type="match status" value="1"/>
</dbReference>
<dbReference type="EMBL" id="JACCEW010000001">
    <property type="protein sequence ID" value="NYT35819.1"/>
    <property type="molecule type" value="Genomic_DNA"/>
</dbReference>
<evidence type="ECO:0000256" key="3">
    <source>
        <dbReference type="ARBA" id="ARBA00023163"/>
    </source>
</evidence>
<dbReference type="PANTHER" id="PTHR30055:SF148">
    <property type="entry name" value="TETR-FAMILY TRANSCRIPTIONAL REGULATOR"/>
    <property type="match status" value="1"/>
</dbReference>
<evidence type="ECO:0000256" key="4">
    <source>
        <dbReference type="PROSITE-ProRule" id="PRU00335"/>
    </source>
</evidence>
<proteinExistence type="predicted"/>
<evidence type="ECO:0000256" key="1">
    <source>
        <dbReference type="ARBA" id="ARBA00023015"/>
    </source>
</evidence>
<dbReference type="InterPro" id="IPR009057">
    <property type="entry name" value="Homeodomain-like_sf"/>
</dbReference>
<reference evidence="7 8" key="1">
    <citation type="submission" date="2020-07" db="EMBL/GenBank/DDBJ databases">
        <title>Taxonomic revisions and descriptions of new bacterial species based on genomic comparisons in the high-G+C-content subgroup of the family Alcaligenaceae.</title>
        <authorList>
            <person name="Szabo A."/>
            <person name="Felfoldi T."/>
        </authorList>
    </citation>
    <scope>NUCLEOTIDE SEQUENCE [LARGE SCALE GENOMIC DNA]</scope>
    <source>
        <strain evidence="7 8">DSM 25264</strain>
    </source>
</reference>
<comment type="caution">
    <text evidence="7">The sequence shown here is derived from an EMBL/GenBank/DDBJ whole genome shotgun (WGS) entry which is preliminary data.</text>
</comment>
<keyword evidence="2 4" id="KW-0238">DNA-binding</keyword>
<organism evidence="7 8">
    <name type="scientific">Allopusillimonas soli</name>
    <dbReference type="NCBI Taxonomy" id="659016"/>
    <lineage>
        <taxon>Bacteria</taxon>
        <taxon>Pseudomonadati</taxon>
        <taxon>Pseudomonadota</taxon>
        <taxon>Betaproteobacteria</taxon>
        <taxon>Burkholderiales</taxon>
        <taxon>Alcaligenaceae</taxon>
        <taxon>Allopusillimonas</taxon>
    </lineage>
</organism>
<feature type="region of interest" description="Disordered" evidence="5">
    <location>
        <begin position="204"/>
        <end position="225"/>
    </location>
</feature>
<gene>
    <name evidence="7" type="ORF">H0A68_02970</name>
</gene>
<dbReference type="Pfam" id="PF00440">
    <property type="entry name" value="TetR_N"/>
    <property type="match status" value="1"/>
</dbReference>
<dbReference type="SUPFAM" id="SSF46689">
    <property type="entry name" value="Homeodomain-like"/>
    <property type="match status" value="1"/>
</dbReference>
<feature type="domain" description="HTH tetR-type" evidence="6">
    <location>
        <begin position="14"/>
        <end position="74"/>
    </location>
</feature>
<dbReference type="PROSITE" id="PS50977">
    <property type="entry name" value="HTH_TETR_2"/>
    <property type="match status" value="1"/>
</dbReference>
<dbReference type="GO" id="GO:0000976">
    <property type="term" value="F:transcription cis-regulatory region binding"/>
    <property type="evidence" value="ECO:0007669"/>
    <property type="project" value="TreeGrafter"/>
</dbReference>
<dbReference type="InterPro" id="IPR011075">
    <property type="entry name" value="TetR_C"/>
</dbReference>
<dbReference type="GO" id="GO:0003700">
    <property type="term" value="F:DNA-binding transcription factor activity"/>
    <property type="evidence" value="ECO:0007669"/>
    <property type="project" value="TreeGrafter"/>
</dbReference>
<keyword evidence="3" id="KW-0804">Transcription</keyword>
<evidence type="ECO:0000256" key="2">
    <source>
        <dbReference type="ARBA" id="ARBA00023125"/>
    </source>
</evidence>
<dbReference type="InterPro" id="IPR001647">
    <property type="entry name" value="HTH_TetR"/>
</dbReference>
<dbReference type="Pfam" id="PF16859">
    <property type="entry name" value="TetR_C_11"/>
    <property type="match status" value="1"/>
</dbReference>
<keyword evidence="1" id="KW-0805">Transcription regulation</keyword>
<dbReference type="AlphaFoldDB" id="A0A853F772"/>
<dbReference type="Gene3D" id="1.10.357.10">
    <property type="entry name" value="Tetracycline Repressor, domain 2"/>
    <property type="match status" value="1"/>
</dbReference>
<evidence type="ECO:0000313" key="7">
    <source>
        <dbReference type="EMBL" id="NYT35819.1"/>
    </source>
</evidence>
<accession>A0A853F772</accession>
<feature type="DNA-binding region" description="H-T-H motif" evidence="4">
    <location>
        <begin position="37"/>
        <end position="56"/>
    </location>
</feature>
<dbReference type="InterPro" id="IPR050109">
    <property type="entry name" value="HTH-type_TetR-like_transc_reg"/>
</dbReference>
<dbReference type="OrthoDB" id="9796019at2"/>